<dbReference type="Pfam" id="PF02517">
    <property type="entry name" value="Rce1-like"/>
    <property type="match status" value="1"/>
</dbReference>
<dbReference type="PANTHER" id="PTHR39430:SF1">
    <property type="entry name" value="PROTEASE"/>
    <property type="match status" value="1"/>
</dbReference>
<dbReference type="InterPro" id="IPR003675">
    <property type="entry name" value="Rce1/LyrA-like_dom"/>
</dbReference>
<dbReference type="GO" id="GO:0080120">
    <property type="term" value="P:CAAX-box protein maturation"/>
    <property type="evidence" value="ECO:0007669"/>
    <property type="project" value="UniProtKB-ARBA"/>
</dbReference>
<sequence length="295" mass="32320">MKTAFISEKAKSRFNLNFILSPITALVLMAVAETVGYFAFMPLFFIFIDNAFVKLSLELLAFAFISLAIILWARFVEKSPWLGLGIRKKGALKDFLLGWGIGAAMLITCVLLMWGLGAIEFTSIQFSTKLVGEFLILVLAWSIQGTTEELLTRGWMFSSLAAKHNIPVGILVSSLFFTFLHLGNDGISLIPLLDLTLFAILACLVMLKTGNLWVIGGLHAAWNCFQGNVFAFPVSGTQAGQAFIAVETSGPDWLSGGAFGVEGSIISLLIQAGIITWLVYKLYFTSPSKQLELWQ</sequence>
<protein>
    <submittedName>
        <fullName evidence="4">Metal-dependent membrane protease</fullName>
    </submittedName>
</protein>
<feature type="transmembrane region" description="Helical" evidence="2">
    <location>
        <begin position="55"/>
        <end position="75"/>
    </location>
</feature>
<keyword evidence="2" id="KW-1133">Transmembrane helix</keyword>
<dbReference type="PANTHER" id="PTHR39430">
    <property type="entry name" value="MEMBRANE-ASSOCIATED PROTEASE-RELATED"/>
    <property type="match status" value="1"/>
</dbReference>
<dbReference type="RefSeq" id="WP_044776156.1">
    <property type="nucleotide sequence ID" value="NZ_CEDY01000017.1"/>
</dbReference>
<name>A0A116KWN3_STRSU</name>
<accession>A0A116KWN3</accession>
<dbReference type="GO" id="GO:0006508">
    <property type="term" value="P:proteolysis"/>
    <property type="evidence" value="ECO:0007669"/>
    <property type="project" value="UniProtKB-KW"/>
</dbReference>
<gene>
    <name evidence="4" type="ORF">ERS132414_00246</name>
</gene>
<keyword evidence="4" id="KW-0378">Hydrolase</keyword>
<evidence type="ECO:0000313" key="5">
    <source>
        <dbReference type="Proteomes" id="UP000072794"/>
    </source>
</evidence>
<organism evidence="4 5">
    <name type="scientific">Streptococcus suis</name>
    <dbReference type="NCBI Taxonomy" id="1307"/>
    <lineage>
        <taxon>Bacteria</taxon>
        <taxon>Bacillati</taxon>
        <taxon>Bacillota</taxon>
        <taxon>Bacilli</taxon>
        <taxon>Lactobacillales</taxon>
        <taxon>Streptococcaceae</taxon>
        <taxon>Streptococcus</taxon>
    </lineage>
</organism>
<comment type="similarity">
    <text evidence="1">Belongs to the UPF0177 family.</text>
</comment>
<proteinExistence type="inferred from homology"/>
<keyword evidence="4" id="KW-0645">Protease</keyword>
<keyword evidence="2" id="KW-0472">Membrane</keyword>
<feature type="transmembrane region" description="Helical" evidence="2">
    <location>
        <begin position="126"/>
        <end position="144"/>
    </location>
</feature>
<reference evidence="4 5" key="1">
    <citation type="submission" date="2016-02" db="EMBL/GenBank/DDBJ databases">
        <authorList>
            <consortium name="Pathogen Informatics"/>
        </authorList>
    </citation>
    <scope>NUCLEOTIDE SEQUENCE [LARGE SCALE GENOMIC DNA]</scope>
    <source>
        <strain evidence="4 5">LSS52</strain>
    </source>
</reference>
<feature type="transmembrane region" description="Helical" evidence="2">
    <location>
        <begin position="164"/>
        <end position="182"/>
    </location>
</feature>
<keyword evidence="2" id="KW-0812">Transmembrane</keyword>
<evidence type="ECO:0000256" key="1">
    <source>
        <dbReference type="ARBA" id="ARBA00009067"/>
    </source>
</evidence>
<dbReference type="Proteomes" id="UP000072794">
    <property type="component" value="Unassembled WGS sequence"/>
</dbReference>
<dbReference type="GO" id="GO:0004175">
    <property type="term" value="F:endopeptidase activity"/>
    <property type="evidence" value="ECO:0007669"/>
    <property type="project" value="UniProtKB-ARBA"/>
</dbReference>
<feature type="transmembrane region" description="Helical" evidence="2">
    <location>
        <begin position="258"/>
        <end position="280"/>
    </location>
</feature>
<evidence type="ECO:0000256" key="2">
    <source>
        <dbReference type="SAM" id="Phobius"/>
    </source>
</evidence>
<feature type="domain" description="CAAX prenyl protease 2/Lysostaphin resistance protein A-like" evidence="3">
    <location>
        <begin position="133"/>
        <end position="225"/>
    </location>
</feature>
<dbReference type="AlphaFoldDB" id="A0A116KWN3"/>
<dbReference type="EMBL" id="FIHA01000003">
    <property type="protein sequence ID" value="CYU59894.1"/>
    <property type="molecule type" value="Genomic_DNA"/>
</dbReference>
<evidence type="ECO:0000259" key="3">
    <source>
        <dbReference type="Pfam" id="PF02517"/>
    </source>
</evidence>
<feature type="transmembrane region" description="Helical" evidence="2">
    <location>
        <begin position="95"/>
        <end position="114"/>
    </location>
</feature>
<evidence type="ECO:0000313" key="4">
    <source>
        <dbReference type="EMBL" id="CYU59894.1"/>
    </source>
</evidence>
<feature type="transmembrane region" description="Helical" evidence="2">
    <location>
        <begin position="189"/>
        <end position="207"/>
    </location>
</feature>
<feature type="transmembrane region" description="Helical" evidence="2">
    <location>
        <begin position="23"/>
        <end position="48"/>
    </location>
</feature>